<keyword evidence="3 5" id="KW-0949">S-adenosyl-L-methionine</keyword>
<proteinExistence type="inferred from homology"/>
<feature type="binding site" evidence="5">
    <location>
        <begin position="127"/>
        <end position="132"/>
    </location>
    <ligand>
        <name>S-adenosyl-L-methionine</name>
        <dbReference type="ChEBI" id="CHEBI:59789"/>
    </ligand>
</feature>
<reference evidence="6 7" key="1">
    <citation type="submission" date="2016-10" db="EMBL/GenBank/DDBJ databases">
        <authorList>
            <person name="de Groot N.N."/>
        </authorList>
    </citation>
    <scope>NUCLEOTIDE SEQUENCE [LARGE SCALE GENOMIC DNA]</scope>
    <source>
        <strain evidence="6 7">CGMCC 1.9157</strain>
    </source>
</reference>
<dbReference type="NCBIfam" id="NF000989">
    <property type="entry name" value="PRK00103.2-3"/>
    <property type="match status" value="1"/>
</dbReference>
<dbReference type="InterPro" id="IPR029026">
    <property type="entry name" value="tRNA_m1G_MTases_N"/>
</dbReference>
<comment type="subunit">
    <text evidence="5">Homodimer.</text>
</comment>
<dbReference type="PANTHER" id="PTHR33603">
    <property type="entry name" value="METHYLTRANSFERASE"/>
    <property type="match status" value="1"/>
</dbReference>
<evidence type="ECO:0000256" key="3">
    <source>
        <dbReference type="ARBA" id="ARBA00022691"/>
    </source>
</evidence>
<keyword evidence="5" id="KW-0698">rRNA processing</keyword>
<dbReference type="SUPFAM" id="SSF75217">
    <property type="entry name" value="alpha/beta knot"/>
    <property type="match status" value="1"/>
</dbReference>
<dbReference type="HAMAP" id="MF_00658">
    <property type="entry name" value="23SrRNA_methyltr_H"/>
    <property type="match status" value="1"/>
</dbReference>
<comment type="subcellular location">
    <subcellularLocation>
        <location evidence="5">Cytoplasm</location>
    </subcellularLocation>
</comment>
<comment type="similarity">
    <text evidence="4 5">Belongs to the RNA methyltransferase RlmH family.</text>
</comment>
<dbReference type="InterPro" id="IPR003742">
    <property type="entry name" value="RlmH-like"/>
</dbReference>
<comment type="catalytic activity">
    <reaction evidence="5">
        <text>pseudouridine(1915) in 23S rRNA + S-adenosyl-L-methionine = N(3)-methylpseudouridine(1915) in 23S rRNA + S-adenosyl-L-homocysteine + H(+)</text>
        <dbReference type="Rhea" id="RHEA:42752"/>
        <dbReference type="Rhea" id="RHEA-COMP:10221"/>
        <dbReference type="Rhea" id="RHEA-COMP:10222"/>
        <dbReference type="ChEBI" id="CHEBI:15378"/>
        <dbReference type="ChEBI" id="CHEBI:57856"/>
        <dbReference type="ChEBI" id="CHEBI:59789"/>
        <dbReference type="ChEBI" id="CHEBI:65314"/>
        <dbReference type="ChEBI" id="CHEBI:74486"/>
        <dbReference type="EC" id="2.1.1.177"/>
    </reaction>
</comment>
<dbReference type="CDD" id="cd18081">
    <property type="entry name" value="RlmH-like"/>
    <property type="match status" value="1"/>
</dbReference>
<dbReference type="Gene3D" id="3.40.1280.10">
    <property type="match status" value="1"/>
</dbReference>
<dbReference type="EMBL" id="FOVR01000011">
    <property type="protein sequence ID" value="SFO72306.1"/>
    <property type="molecule type" value="Genomic_DNA"/>
</dbReference>
<dbReference type="EC" id="2.1.1.177" evidence="5"/>
<keyword evidence="5" id="KW-0963">Cytoplasm</keyword>
<dbReference type="PIRSF" id="PIRSF004505">
    <property type="entry name" value="MT_bac"/>
    <property type="match status" value="1"/>
</dbReference>
<accession>A0A1I5JIX2</accession>
<dbReference type="STRING" id="655353.SAMN04488056_111168"/>
<dbReference type="GO" id="GO:0005737">
    <property type="term" value="C:cytoplasm"/>
    <property type="evidence" value="ECO:0007669"/>
    <property type="project" value="UniProtKB-SubCell"/>
</dbReference>
<dbReference type="AlphaFoldDB" id="A0A1I5JIX2"/>
<keyword evidence="2 5" id="KW-0808">Transferase</keyword>
<keyword evidence="7" id="KW-1185">Reference proteome</keyword>
<gene>
    <name evidence="5" type="primary">rlmH</name>
    <name evidence="6" type="ORF">SAMN04488056_111168</name>
</gene>
<dbReference type="InterPro" id="IPR029028">
    <property type="entry name" value="Alpha/beta_knot_MTases"/>
</dbReference>
<comment type="function">
    <text evidence="5">Specifically methylates the pseudouridine at position 1915 (m3Psi1915) in 23S rRNA.</text>
</comment>
<name>A0A1I5JIX2_9HYPH</name>
<evidence type="ECO:0000256" key="5">
    <source>
        <dbReference type="HAMAP-Rule" id="MF_00658"/>
    </source>
</evidence>
<feature type="binding site" evidence="5">
    <location>
        <position position="76"/>
    </location>
    <ligand>
        <name>S-adenosyl-L-methionine</name>
        <dbReference type="ChEBI" id="CHEBI:59789"/>
    </ligand>
</feature>
<dbReference type="GO" id="GO:0070038">
    <property type="term" value="F:rRNA (pseudouridine-N3-)-methyltransferase activity"/>
    <property type="evidence" value="ECO:0007669"/>
    <property type="project" value="UniProtKB-UniRule"/>
</dbReference>
<protein>
    <recommendedName>
        <fullName evidence="5">Ribosomal RNA large subunit methyltransferase H</fullName>
        <ecNumber evidence="5">2.1.1.177</ecNumber>
    </recommendedName>
    <alternativeName>
        <fullName evidence="5">23S rRNA (pseudouridine1915-N3)-methyltransferase</fullName>
    </alternativeName>
    <alternativeName>
        <fullName evidence="5">23S rRNA m3Psi1915 methyltransferase</fullName>
    </alternativeName>
    <alternativeName>
        <fullName evidence="5">rRNA (pseudouridine-N3-)-methyltransferase RlmH</fullName>
    </alternativeName>
</protein>
<evidence type="ECO:0000256" key="2">
    <source>
        <dbReference type="ARBA" id="ARBA00022679"/>
    </source>
</evidence>
<evidence type="ECO:0000256" key="4">
    <source>
        <dbReference type="ARBA" id="ARBA00038303"/>
    </source>
</evidence>
<sequence length="160" mass="17493">MKLVISAIGRQKAGPETDLVARYQDRAQKAGRNLGLNGPDIQEFTESRARNTAERKEQEAEQTLAALPTGTFIVALDEHGKNMSSEDFAKLIDRERNQGTPAMAFCLGGPDGHGQKLLGAANAKLALGAMTWPHQIARILLSEQIYRAMTILSGHPYHRS</sequence>
<dbReference type="OrthoDB" id="9806643at2"/>
<dbReference type="Proteomes" id="UP000199236">
    <property type="component" value="Unassembled WGS sequence"/>
</dbReference>
<dbReference type="Pfam" id="PF02590">
    <property type="entry name" value="SPOUT_MTase"/>
    <property type="match status" value="1"/>
</dbReference>
<evidence type="ECO:0000313" key="6">
    <source>
        <dbReference type="EMBL" id="SFO72306.1"/>
    </source>
</evidence>
<evidence type="ECO:0000313" key="7">
    <source>
        <dbReference type="Proteomes" id="UP000199236"/>
    </source>
</evidence>
<evidence type="ECO:0000256" key="1">
    <source>
        <dbReference type="ARBA" id="ARBA00022603"/>
    </source>
</evidence>
<feature type="binding site" evidence="5">
    <location>
        <position position="108"/>
    </location>
    <ligand>
        <name>S-adenosyl-L-methionine</name>
        <dbReference type="ChEBI" id="CHEBI:59789"/>
    </ligand>
</feature>
<organism evidence="6 7">
    <name type="scientific">Cohaesibacter marisflavi</name>
    <dbReference type="NCBI Taxonomy" id="655353"/>
    <lineage>
        <taxon>Bacteria</taxon>
        <taxon>Pseudomonadati</taxon>
        <taxon>Pseudomonadota</taxon>
        <taxon>Alphaproteobacteria</taxon>
        <taxon>Hyphomicrobiales</taxon>
        <taxon>Cohaesibacteraceae</taxon>
    </lineage>
</organism>
<dbReference type="PANTHER" id="PTHR33603:SF1">
    <property type="entry name" value="RIBOSOMAL RNA LARGE SUBUNIT METHYLTRANSFERASE H"/>
    <property type="match status" value="1"/>
</dbReference>
<keyword evidence="1 5" id="KW-0489">Methyltransferase</keyword>